<dbReference type="Proteomes" id="UP000437748">
    <property type="component" value="Unassembled WGS sequence"/>
</dbReference>
<sequence>MITYGYFLHKIRQNIESKRFELGFMGFGGDKIILSNNQIKFMPKTIAKIYNDYLKNLNNDEDLNKSKIIKIHSLISDTIHKNFSFTRHESTTEYYRYLLYVIVFFLKTGVKNLNKDRSSTNFYSNSDYSTLLKLAEYELKKTNKLTNYLLLAILKSSKKYDSIYTPLEDSKNPLINFAIPQRLTIDNLIKFKRSLRYRYVIDESGAIILGHDNNIESRNNIAINGIKASSHSALNNYLPVIAAGEVFFNTKTNKITEINNFSGHYRPDKETSLLAKILFLHYFPEYCSKNMNVY</sequence>
<evidence type="ECO:0000313" key="2">
    <source>
        <dbReference type="Proteomes" id="UP000437748"/>
    </source>
</evidence>
<proteinExistence type="predicted"/>
<dbReference type="RefSeq" id="WP_153419885.1">
    <property type="nucleotide sequence ID" value="NZ_WFLM01000003.1"/>
</dbReference>
<dbReference type="EMBL" id="WFLM01000003">
    <property type="protein sequence ID" value="KAB8038673.1"/>
    <property type="molecule type" value="Genomic_DNA"/>
</dbReference>
<accession>A0A6N6VW50</accession>
<evidence type="ECO:0000313" key="1">
    <source>
        <dbReference type="EMBL" id="KAB8038673.1"/>
    </source>
</evidence>
<dbReference type="OrthoDB" id="456275at2"/>
<dbReference type="AlphaFoldDB" id="A0A6N6VW50"/>
<name>A0A6N6VW50_9BACT</name>
<reference evidence="1 2" key="1">
    <citation type="submission" date="2019-10" db="EMBL/GenBank/DDBJ databases">
        <title>New species of Slilvanegrellaceae.</title>
        <authorList>
            <person name="Pitt A."/>
            <person name="Hahn M.W."/>
        </authorList>
    </citation>
    <scope>NUCLEOTIDE SEQUENCE [LARGE SCALE GENOMIC DNA]</scope>
    <source>
        <strain evidence="1 2">SP-Ram-0.45-NSY-1</strain>
    </source>
</reference>
<protein>
    <submittedName>
        <fullName evidence="1">Uncharacterized protein</fullName>
    </submittedName>
</protein>
<comment type="caution">
    <text evidence="1">The sequence shown here is derived from an EMBL/GenBank/DDBJ whole genome shotgun (WGS) entry which is preliminary data.</text>
</comment>
<keyword evidence="2" id="KW-1185">Reference proteome</keyword>
<organism evidence="1 2">
    <name type="scientific">Silvanigrella paludirubra</name>
    <dbReference type="NCBI Taxonomy" id="2499159"/>
    <lineage>
        <taxon>Bacteria</taxon>
        <taxon>Pseudomonadati</taxon>
        <taxon>Bdellovibrionota</taxon>
        <taxon>Oligoflexia</taxon>
        <taxon>Silvanigrellales</taxon>
        <taxon>Silvanigrellaceae</taxon>
        <taxon>Silvanigrella</taxon>
    </lineage>
</organism>
<gene>
    <name evidence="1" type="ORF">GCL60_07365</name>
</gene>